<comment type="caution">
    <text evidence="1">The sequence shown here is derived from an EMBL/GenBank/DDBJ whole genome shotgun (WGS) entry which is preliminary data.</text>
</comment>
<protein>
    <submittedName>
        <fullName evidence="1">Uncharacterized protein</fullName>
    </submittedName>
</protein>
<reference evidence="1" key="1">
    <citation type="journal article" date="2019" name="Sci. Rep.">
        <title>Draft genome of Tanacetum cinerariifolium, the natural source of mosquito coil.</title>
        <authorList>
            <person name="Yamashiro T."/>
            <person name="Shiraishi A."/>
            <person name="Satake H."/>
            <person name="Nakayama K."/>
        </authorList>
    </citation>
    <scope>NUCLEOTIDE SEQUENCE</scope>
</reference>
<dbReference type="EMBL" id="BKCJ010145961">
    <property type="protein sequence ID" value="GEY01925.1"/>
    <property type="molecule type" value="Genomic_DNA"/>
</dbReference>
<dbReference type="AlphaFoldDB" id="A0A699HIM8"/>
<accession>A0A699HIM8</accession>
<feature type="non-terminal residue" evidence="1">
    <location>
        <position position="1"/>
    </location>
</feature>
<name>A0A699HIM8_TANCI</name>
<proteinExistence type="predicted"/>
<organism evidence="1">
    <name type="scientific">Tanacetum cinerariifolium</name>
    <name type="common">Dalmatian daisy</name>
    <name type="synonym">Chrysanthemum cinerariifolium</name>
    <dbReference type="NCBI Taxonomy" id="118510"/>
    <lineage>
        <taxon>Eukaryota</taxon>
        <taxon>Viridiplantae</taxon>
        <taxon>Streptophyta</taxon>
        <taxon>Embryophyta</taxon>
        <taxon>Tracheophyta</taxon>
        <taxon>Spermatophyta</taxon>
        <taxon>Magnoliopsida</taxon>
        <taxon>eudicotyledons</taxon>
        <taxon>Gunneridae</taxon>
        <taxon>Pentapetalae</taxon>
        <taxon>asterids</taxon>
        <taxon>campanulids</taxon>
        <taxon>Asterales</taxon>
        <taxon>Asteraceae</taxon>
        <taxon>Asteroideae</taxon>
        <taxon>Anthemideae</taxon>
        <taxon>Anthemidinae</taxon>
        <taxon>Tanacetum</taxon>
    </lineage>
</organism>
<evidence type="ECO:0000313" key="1">
    <source>
        <dbReference type="EMBL" id="GEY01925.1"/>
    </source>
</evidence>
<sequence length="889" mass="102429">IKWIEDLVPREMWIQKPIDYNKHALWGVSHWGRKRKQFYGYAIMELHDYKHLDWISVRRDDDQIYKFKEGVFKRLRLQDIEDMLLLFVQGKLSNLTVEERLAFNVSLRISDLRRREAYTAYSNPRGFIYQNKDKKNRLMRIDELHKFSDEMLNDVRNALDDRLKGIQMQYFLSIIWRKGDKDRAAAMIQAIEKMLKTRRIMRSLEKFIGGRLKADKSDSRRTLCFQRLSLNIYKKHRNPKACGRPSTRCQKLPEEAQPNKAGYVPDGTLIDVRTALDDRLKGIQMKYLPQSIWRKSDKDRATAMIQAIDKQLKTRRIMRSLERQHGRMTLESAKNGPLLWLTVEENRVTRPKKYSELSATEAIQADCDVKAINIILQGLPPEVYALHEYHANEVRLMHECTSYPLPLVANHQMTKSPYQPHQQSYQHTQFQPQVSPFQSSQYGSPYYSSQYASQVQSSTPLSITYLSNDFQSSVHHNVYNPSSSIPQVEYAPSVYQQSNFSQPDNGLVVPVFQKGDDPIDAINHMMSFLTAVVTSRYPPTNNQLINSSNPRKQATINNGRVTIQPIQGRQNSLTGGHMSKQCTKPKRKRNEAWFKDKVLLVQAQANGQVIHEEELEFLADTGIAETQSIQYVITNNAAYQADDLDAYDSDCDEINSAKIALMVNLSHYGSDNFAEVHNQDNVTNNVIDQDVQAISTSEQSNIMNQSETKITSDSNIIPYSQYMNESRYTTVQNSSLPTQQDDLILYVIEQLKAQAVNYTKINQDNKNVNEILTAELERYKDQTELSAEQAFWSQNSGNSKKPNLSTSTTIVEVPKELPKVSMVNSSLKKLKFYLDSFDVVVKERTTATAITKGAWGFEHTKACFMDEIIPFVKALKDLFNSFDQFLIDE</sequence>
<gene>
    <name evidence="1" type="ORF">Tci_373899</name>
</gene>